<accession>A0AAV7TN96</accession>
<dbReference type="Proteomes" id="UP001066276">
    <property type="component" value="Chromosome 3_2"/>
</dbReference>
<name>A0AAV7TN96_PLEWA</name>
<gene>
    <name evidence="2" type="ORF">NDU88_003008</name>
</gene>
<organism evidence="2 3">
    <name type="scientific">Pleurodeles waltl</name>
    <name type="common">Iberian ribbed newt</name>
    <dbReference type="NCBI Taxonomy" id="8319"/>
    <lineage>
        <taxon>Eukaryota</taxon>
        <taxon>Metazoa</taxon>
        <taxon>Chordata</taxon>
        <taxon>Craniata</taxon>
        <taxon>Vertebrata</taxon>
        <taxon>Euteleostomi</taxon>
        <taxon>Amphibia</taxon>
        <taxon>Batrachia</taxon>
        <taxon>Caudata</taxon>
        <taxon>Salamandroidea</taxon>
        <taxon>Salamandridae</taxon>
        <taxon>Pleurodelinae</taxon>
        <taxon>Pleurodeles</taxon>
    </lineage>
</organism>
<dbReference type="AlphaFoldDB" id="A0AAV7TN96"/>
<keyword evidence="3" id="KW-1185">Reference proteome</keyword>
<dbReference type="EMBL" id="JANPWB010000006">
    <property type="protein sequence ID" value="KAJ1177756.1"/>
    <property type="molecule type" value="Genomic_DNA"/>
</dbReference>
<feature type="region of interest" description="Disordered" evidence="1">
    <location>
        <begin position="38"/>
        <end position="77"/>
    </location>
</feature>
<reference evidence="2" key="1">
    <citation type="journal article" date="2022" name="bioRxiv">
        <title>Sequencing and chromosome-scale assembly of the giantPleurodeles waltlgenome.</title>
        <authorList>
            <person name="Brown T."/>
            <person name="Elewa A."/>
            <person name="Iarovenko S."/>
            <person name="Subramanian E."/>
            <person name="Araus A.J."/>
            <person name="Petzold A."/>
            <person name="Susuki M."/>
            <person name="Suzuki K.-i.T."/>
            <person name="Hayashi T."/>
            <person name="Toyoda A."/>
            <person name="Oliveira C."/>
            <person name="Osipova E."/>
            <person name="Leigh N.D."/>
            <person name="Simon A."/>
            <person name="Yun M.H."/>
        </authorList>
    </citation>
    <scope>NUCLEOTIDE SEQUENCE</scope>
    <source>
        <strain evidence="2">20211129_DDA</strain>
        <tissue evidence="2">Liver</tissue>
    </source>
</reference>
<proteinExistence type="predicted"/>
<evidence type="ECO:0000313" key="2">
    <source>
        <dbReference type="EMBL" id="KAJ1177756.1"/>
    </source>
</evidence>
<sequence>MAAEVPHIAMQVWIARRYEDPRSCENGVSLLMRSPTISEGAAGEPLPTTQTQSSLNGSIGLHRGIPRAATRGREVSA</sequence>
<evidence type="ECO:0000256" key="1">
    <source>
        <dbReference type="SAM" id="MobiDB-lite"/>
    </source>
</evidence>
<comment type="caution">
    <text evidence="2">The sequence shown here is derived from an EMBL/GenBank/DDBJ whole genome shotgun (WGS) entry which is preliminary data.</text>
</comment>
<evidence type="ECO:0000313" key="3">
    <source>
        <dbReference type="Proteomes" id="UP001066276"/>
    </source>
</evidence>
<protein>
    <submittedName>
        <fullName evidence="2">Uncharacterized protein</fullName>
    </submittedName>
</protein>
<feature type="compositionally biased region" description="Polar residues" evidence="1">
    <location>
        <begin position="47"/>
        <end position="57"/>
    </location>
</feature>